<gene>
    <name evidence="2" type="ORF">GH714_029636</name>
</gene>
<dbReference type="EMBL" id="JAAGAX010000014">
    <property type="protein sequence ID" value="KAF2292889.1"/>
    <property type="molecule type" value="Genomic_DNA"/>
</dbReference>
<evidence type="ECO:0000313" key="3">
    <source>
        <dbReference type="Proteomes" id="UP000467840"/>
    </source>
</evidence>
<comment type="caution">
    <text evidence="2">The sequence shown here is derived from an EMBL/GenBank/DDBJ whole genome shotgun (WGS) entry which is preliminary data.</text>
</comment>
<sequence>MGPGNMSRDRIVRIGTEAAKTLADLAHLAMRESRRRDSGGEWGSKGKQVRNGEPDSSQQQQGNPAIANEPRTPLCIVSCPWVFLVPDHGNGIHPLPSLGYSQDGTSVSNQYNYSLSSKAAALTENQLSSSPEKVELEAAGSTEVRVINDHNETPI</sequence>
<dbReference type="Proteomes" id="UP000467840">
    <property type="component" value="Chromosome 13"/>
</dbReference>
<keyword evidence="3" id="KW-1185">Reference proteome</keyword>
<reference evidence="2 3" key="1">
    <citation type="journal article" date="2020" name="Mol. Plant">
        <title>The Chromosome-Based Rubber Tree Genome Provides New Insights into Spurge Genome Evolution and Rubber Biosynthesis.</title>
        <authorList>
            <person name="Liu J."/>
            <person name="Shi C."/>
            <person name="Shi C.C."/>
            <person name="Li W."/>
            <person name="Zhang Q.J."/>
            <person name="Zhang Y."/>
            <person name="Li K."/>
            <person name="Lu H.F."/>
            <person name="Shi C."/>
            <person name="Zhu S.T."/>
            <person name="Xiao Z.Y."/>
            <person name="Nan H."/>
            <person name="Yue Y."/>
            <person name="Zhu X.G."/>
            <person name="Wu Y."/>
            <person name="Hong X.N."/>
            <person name="Fan G.Y."/>
            <person name="Tong Y."/>
            <person name="Zhang D."/>
            <person name="Mao C.L."/>
            <person name="Liu Y.L."/>
            <person name="Hao S.J."/>
            <person name="Liu W.Q."/>
            <person name="Lv M.Q."/>
            <person name="Zhang H.B."/>
            <person name="Liu Y."/>
            <person name="Hu-Tang G.R."/>
            <person name="Wang J.P."/>
            <person name="Wang J.H."/>
            <person name="Sun Y.H."/>
            <person name="Ni S.B."/>
            <person name="Chen W.B."/>
            <person name="Zhang X.C."/>
            <person name="Jiao Y.N."/>
            <person name="Eichler E.E."/>
            <person name="Li G.H."/>
            <person name="Liu X."/>
            <person name="Gao L.Z."/>
        </authorList>
    </citation>
    <scope>NUCLEOTIDE SEQUENCE [LARGE SCALE GENOMIC DNA]</scope>
    <source>
        <strain evidence="3">cv. GT1</strain>
        <tissue evidence="2">Leaf</tissue>
    </source>
</reference>
<proteinExistence type="predicted"/>
<protein>
    <submittedName>
        <fullName evidence="2">Uncharacterized protein</fullName>
    </submittedName>
</protein>
<feature type="compositionally biased region" description="Polar residues" evidence="1">
    <location>
        <begin position="54"/>
        <end position="63"/>
    </location>
</feature>
<feature type="region of interest" description="Disordered" evidence="1">
    <location>
        <begin position="29"/>
        <end position="70"/>
    </location>
</feature>
<name>A0A6A6KZK9_HEVBR</name>
<evidence type="ECO:0000313" key="2">
    <source>
        <dbReference type="EMBL" id="KAF2292889.1"/>
    </source>
</evidence>
<dbReference type="AlphaFoldDB" id="A0A6A6KZK9"/>
<evidence type="ECO:0000256" key="1">
    <source>
        <dbReference type="SAM" id="MobiDB-lite"/>
    </source>
</evidence>
<organism evidence="2 3">
    <name type="scientific">Hevea brasiliensis</name>
    <name type="common">Para rubber tree</name>
    <name type="synonym">Siphonia brasiliensis</name>
    <dbReference type="NCBI Taxonomy" id="3981"/>
    <lineage>
        <taxon>Eukaryota</taxon>
        <taxon>Viridiplantae</taxon>
        <taxon>Streptophyta</taxon>
        <taxon>Embryophyta</taxon>
        <taxon>Tracheophyta</taxon>
        <taxon>Spermatophyta</taxon>
        <taxon>Magnoliopsida</taxon>
        <taxon>eudicotyledons</taxon>
        <taxon>Gunneridae</taxon>
        <taxon>Pentapetalae</taxon>
        <taxon>rosids</taxon>
        <taxon>fabids</taxon>
        <taxon>Malpighiales</taxon>
        <taxon>Euphorbiaceae</taxon>
        <taxon>Crotonoideae</taxon>
        <taxon>Micrandreae</taxon>
        <taxon>Hevea</taxon>
    </lineage>
</organism>
<feature type="compositionally biased region" description="Basic and acidic residues" evidence="1">
    <location>
        <begin position="29"/>
        <end position="39"/>
    </location>
</feature>
<accession>A0A6A6KZK9</accession>